<evidence type="ECO:0008006" key="3">
    <source>
        <dbReference type="Google" id="ProtNLM"/>
    </source>
</evidence>
<reference evidence="1 2" key="1">
    <citation type="submission" date="2017-01" db="EMBL/GenBank/DDBJ databases">
        <title>A new Hymenobacter.</title>
        <authorList>
            <person name="Liang Y."/>
            <person name="Feng F."/>
        </authorList>
    </citation>
    <scope>NUCLEOTIDE SEQUENCE [LARGE SCALE GENOMIC DNA]</scope>
    <source>
        <strain evidence="1">MIMBbqt21</strain>
    </source>
</reference>
<name>A0A243WJS3_9BACT</name>
<dbReference type="PROSITE" id="PS51257">
    <property type="entry name" value="PROKAR_LIPOPROTEIN"/>
    <property type="match status" value="1"/>
</dbReference>
<dbReference type="Proteomes" id="UP000194873">
    <property type="component" value="Unassembled WGS sequence"/>
</dbReference>
<comment type="caution">
    <text evidence="1">The sequence shown here is derived from an EMBL/GenBank/DDBJ whole genome shotgun (WGS) entry which is preliminary data.</text>
</comment>
<proteinExistence type="predicted"/>
<sequence>MSGSRSLLFLALLTSLTFGCARRRRADIPEARTSVAVAPAPAPAVAPTAARDLTDVMTDELNLTSAQQTKVRAILNGTVEQVNGARQQYGSNQTALMTELRRINASSEAQLKAALTPTQYKQYVAKKRQMQAQMQARKAGN</sequence>
<accession>A0A243WJS3</accession>
<keyword evidence="2" id="KW-1185">Reference proteome</keyword>
<organism evidence="1 2">
    <name type="scientific">Hymenobacter crusticola</name>
    <dbReference type="NCBI Taxonomy" id="1770526"/>
    <lineage>
        <taxon>Bacteria</taxon>
        <taxon>Pseudomonadati</taxon>
        <taxon>Bacteroidota</taxon>
        <taxon>Cytophagia</taxon>
        <taxon>Cytophagales</taxon>
        <taxon>Hymenobacteraceae</taxon>
        <taxon>Hymenobacter</taxon>
    </lineage>
</organism>
<dbReference type="EMBL" id="MTSE01000001">
    <property type="protein sequence ID" value="OUJ75870.1"/>
    <property type="molecule type" value="Genomic_DNA"/>
</dbReference>
<dbReference type="RefSeq" id="WP_086592114.1">
    <property type="nucleotide sequence ID" value="NZ_MTSE01000001.1"/>
</dbReference>
<evidence type="ECO:0000313" key="2">
    <source>
        <dbReference type="Proteomes" id="UP000194873"/>
    </source>
</evidence>
<gene>
    <name evidence="1" type="ORF">BXP70_00810</name>
</gene>
<dbReference type="AlphaFoldDB" id="A0A243WJS3"/>
<dbReference type="OrthoDB" id="882740at2"/>
<protein>
    <recommendedName>
        <fullName evidence="3">DUF4890 domain-containing protein</fullName>
    </recommendedName>
</protein>
<evidence type="ECO:0000313" key="1">
    <source>
        <dbReference type="EMBL" id="OUJ75870.1"/>
    </source>
</evidence>